<gene>
    <name evidence="1" type="ORF">GV827_07370</name>
</gene>
<keyword evidence="2" id="KW-1185">Reference proteome</keyword>
<reference evidence="1 2" key="1">
    <citation type="submission" date="2020-01" db="EMBL/GenBank/DDBJ databases">
        <title>Sulfitobacter sediminilitoris sp. nov., isolated from a tidal flat.</title>
        <authorList>
            <person name="Park S."/>
            <person name="Yoon J.-H."/>
        </authorList>
    </citation>
    <scope>NUCLEOTIDE SEQUENCE [LARGE SCALE GENOMIC DNA]</scope>
    <source>
        <strain evidence="1 2">JBTF-M27</strain>
    </source>
</reference>
<proteinExistence type="predicted"/>
<evidence type="ECO:0000313" key="2">
    <source>
        <dbReference type="Proteomes" id="UP000468591"/>
    </source>
</evidence>
<dbReference type="EMBL" id="JAABNT010000003">
    <property type="protein sequence ID" value="NEK22219.1"/>
    <property type="molecule type" value="Genomic_DNA"/>
</dbReference>
<evidence type="ECO:0000313" key="1">
    <source>
        <dbReference type="EMBL" id="NEK22219.1"/>
    </source>
</evidence>
<dbReference type="RefSeq" id="WP_164353142.1">
    <property type="nucleotide sequence ID" value="NZ_JAABNT010000003.1"/>
</dbReference>
<evidence type="ECO:0008006" key="3">
    <source>
        <dbReference type="Google" id="ProtNLM"/>
    </source>
</evidence>
<dbReference type="AlphaFoldDB" id="A0A6P0C7R2"/>
<name>A0A6P0C7R2_9RHOB</name>
<protein>
    <recommendedName>
        <fullName evidence="3">Acyloxyacyl hydrolase</fullName>
    </recommendedName>
</protein>
<sequence>MVQPFCFGRYMRAFWIMQISAIAILLNVSAASAESRHRFYFDTFAGVLTENRFYEVFDPSELKLASSGLLGVGIGWERQISDSRFHLGLQFQAVAHAGRQDHLEFNLPVVLRYVPPRPVPRWLKSASFGLGLSHATKVPQVELDRTGESQRTFAYWLAEVEVSLPRSDNSMFFRLHHRSDAYGGFEANGGSTALAFGWRVPF</sequence>
<organism evidence="1 2">
    <name type="scientific">Sulfitobacter sediminilitoris</name>
    <dbReference type="NCBI Taxonomy" id="2698830"/>
    <lineage>
        <taxon>Bacteria</taxon>
        <taxon>Pseudomonadati</taxon>
        <taxon>Pseudomonadota</taxon>
        <taxon>Alphaproteobacteria</taxon>
        <taxon>Rhodobacterales</taxon>
        <taxon>Roseobacteraceae</taxon>
        <taxon>Sulfitobacter</taxon>
    </lineage>
</organism>
<comment type="caution">
    <text evidence="1">The sequence shown here is derived from an EMBL/GenBank/DDBJ whole genome shotgun (WGS) entry which is preliminary data.</text>
</comment>
<accession>A0A6P0C7R2</accession>
<dbReference type="Proteomes" id="UP000468591">
    <property type="component" value="Unassembled WGS sequence"/>
</dbReference>